<organism evidence="1 2">
    <name type="scientific">Larkinella arboricola</name>
    <dbReference type="NCBI Taxonomy" id="643671"/>
    <lineage>
        <taxon>Bacteria</taxon>
        <taxon>Pseudomonadati</taxon>
        <taxon>Bacteroidota</taxon>
        <taxon>Cytophagia</taxon>
        <taxon>Cytophagales</taxon>
        <taxon>Spirosomataceae</taxon>
        <taxon>Larkinella</taxon>
    </lineage>
</organism>
<dbReference type="EMBL" id="QLMC01000006">
    <property type="protein sequence ID" value="RAJ93001.1"/>
    <property type="molecule type" value="Genomic_DNA"/>
</dbReference>
<gene>
    <name evidence="1" type="ORF">LX87_04513</name>
</gene>
<evidence type="ECO:0000313" key="2">
    <source>
        <dbReference type="Proteomes" id="UP000248790"/>
    </source>
</evidence>
<keyword evidence="2" id="KW-1185">Reference proteome</keyword>
<sequence length="85" mass="9234">MPVSGNNLDYWIMKLDDGGNHQWHKTVGGKGQDLLASLTLTRDNGIVAAGSSTSPISGDKSSAPRQRNADGLVYSEMDYWIIKLL</sequence>
<reference evidence="1 2" key="1">
    <citation type="submission" date="2018-06" db="EMBL/GenBank/DDBJ databases">
        <title>Genomic Encyclopedia of Archaeal and Bacterial Type Strains, Phase II (KMG-II): from individual species to whole genera.</title>
        <authorList>
            <person name="Goeker M."/>
        </authorList>
    </citation>
    <scope>NUCLEOTIDE SEQUENCE [LARGE SCALE GENOMIC DNA]</scope>
    <source>
        <strain evidence="1 2">DSM 21851</strain>
    </source>
</reference>
<protein>
    <submittedName>
        <fullName evidence="1">Uncharacterized protein</fullName>
    </submittedName>
</protein>
<comment type="caution">
    <text evidence="1">The sequence shown here is derived from an EMBL/GenBank/DDBJ whole genome shotgun (WGS) entry which is preliminary data.</text>
</comment>
<evidence type="ECO:0000313" key="1">
    <source>
        <dbReference type="EMBL" id="RAJ93001.1"/>
    </source>
</evidence>
<dbReference type="AlphaFoldDB" id="A0A327WMT5"/>
<dbReference type="Proteomes" id="UP000248790">
    <property type="component" value="Unassembled WGS sequence"/>
</dbReference>
<accession>A0A327WMT5</accession>
<name>A0A327WMT5_LARAB</name>
<proteinExistence type="predicted"/>